<protein>
    <submittedName>
        <fullName evidence="1">4502_t:CDS:1</fullName>
    </submittedName>
</protein>
<evidence type="ECO:0000313" key="2">
    <source>
        <dbReference type="Proteomes" id="UP000789860"/>
    </source>
</evidence>
<accession>A0ACA9NYR7</accession>
<reference evidence="1" key="1">
    <citation type="submission" date="2021-06" db="EMBL/GenBank/DDBJ databases">
        <authorList>
            <person name="Kallberg Y."/>
            <person name="Tangrot J."/>
            <person name="Rosling A."/>
        </authorList>
    </citation>
    <scope>NUCLEOTIDE SEQUENCE</scope>
    <source>
        <strain evidence="1">AU212A</strain>
    </source>
</reference>
<dbReference type="Proteomes" id="UP000789860">
    <property type="component" value="Unassembled WGS sequence"/>
</dbReference>
<gene>
    <name evidence="1" type="ORF">SCALOS_LOCUS9670</name>
</gene>
<proteinExistence type="predicted"/>
<dbReference type="EMBL" id="CAJVPM010031198">
    <property type="protein sequence ID" value="CAG8679195.1"/>
    <property type="molecule type" value="Genomic_DNA"/>
</dbReference>
<name>A0ACA9NYR7_9GLOM</name>
<sequence>MPYGVKRVDEKEGLIIYCCDKETVTNNKGQESIIIRYQLNVIWVLTITLDPAIIKKNIENSLRLPEIEYNNDIIFFGSKPKFSTHSRPFLIINKVIPIMAYETNMDSVSNLKQASRSALKQLVDTVRAAIENPESFNDNTDNETVFNILTYYNKKINEKTKILDLQPKSELFNQIQKDDRLGPWQIKELNNTIKQKGNKLIEKFILHIKNEKN</sequence>
<comment type="caution">
    <text evidence="1">The sequence shown here is derived from an EMBL/GenBank/DDBJ whole genome shotgun (WGS) entry which is preliminary data.</text>
</comment>
<keyword evidence="2" id="KW-1185">Reference proteome</keyword>
<feature type="non-terminal residue" evidence="1">
    <location>
        <position position="1"/>
    </location>
</feature>
<organism evidence="1 2">
    <name type="scientific">Scutellospora calospora</name>
    <dbReference type="NCBI Taxonomy" id="85575"/>
    <lineage>
        <taxon>Eukaryota</taxon>
        <taxon>Fungi</taxon>
        <taxon>Fungi incertae sedis</taxon>
        <taxon>Mucoromycota</taxon>
        <taxon>Glomeromycotina</taxon>
        <taxon>Glomeromycetes</taxon>
        <taxon>Diversisporales</taxon>
        <taxon>Gigasporaceae</taxon>
        <taxon>Scutellospora</taxon>
    </lineage>
</organism>
<evidence type="ECO:0000313" key="1">
    <source>
        <dbReference type="EMBL" id="CAG8679195.1"/>
    </source>
</evidence>